<dbReference type="PROSITE" id="PS50157">
    <property type="entry name" value="ZINC_FINGER_C2H2_2"/>
    <property type="match status" value="2"/>
</dbReference>
<dbReference type="PANTHER" id="PTHR14003:SF19">
    <property type="entry name" value="YY2 TRANSCRIPTION FACTOR"/>
    <property type="match status" value="1"/>
</dbReference>
<dbReference type="GO" id="GO:0005667">
    <property type="term" value="C:transcription regulator complex"/>
    <property type="evidence" value="ECO:0007669"/>
    <property type="project" value="TreeGrafter"/>
</dbReference>
<dbReference type="InterPro" id="IPR036236">
    <property type="entry name" value="Znf_C2H2_sf"/>
</dbReference>
<keyword evidence="4" id="KW-0862">Zinc</keyword>
<evidence type="ECO:0000313" key="8">
    <source>
        <dbReference type="Proteomes" id="UP001175227"/>
    </source>
</evidence>
<dbReference type="Proteomes" id="UP001175227">
    <property type="component" value="Unassembled WGS sequence"/>
</dbReference>
<comment type="caution">
    <text evidence="7">The sequence shown here is derived from an EMBL/GenBank/DDBJ whole genome shotgun (WGS) entry which is preliminary data.</text>
</comment>
<dbReference type="GO" id="GO:0000785">
    <property type="term" value="C:chromatin"/>
    <property type="evidence" value="ECO:0007669"/>
    <property type="project" value="TreeGrafter"/>
</dbReference>
<evidence type="ECO:0000256" key="2">
    <source>
        <dbReference type="ARBA" id="ARBA00022737"/>
    </source>
</evidence>
<dbReference type="SMART" id="SM00355">
    <property type="entry name" value="ZnF_C2H2"/>
    <property type="match status" value="3"/>
</dbReference>
<evidence type="ECO:0000256" key="3">
    <source>
        <dbReference type="ARBA" id="ARBA00022771"/>
    </source>
</evidence>
<dbReference type="GO" id="GO:0031519">
    <property type="term" value="C:PcG protein complex"/>
    <property type="evidence" value="ECO:0007669"/>
    <property type="project" value="TreeGrafter"/>
</dbReference>
<dbReference type="GO" id="GO:0000978">
    <property type="term" value="F:RNA polymerase II cis-regulatory region sequence-specific DNA binding"/>
    <property type="evidence" value="ECO:0007669"/>
    <property type="project" value="TreeGrafter"/>
</dbReference>
<sequence>MPKSTPDKVVYMFPQQKTTCEVCRAVVKNLKRHMDTHRPYSERRYPCPWPGCTVVAPQKSNLKVHINCAHTGAKPYVCPIPDCEFVTGDSSRLTRHRRGKHAYIPPKRENRNRRAVKVEDGCGADGSSKYIIVESAHAGPISTKKSRQRRPLGNKGQEELPISALPFSFTNATAPAPAYTPAVYDQPRVQHPMTVEYRFPASWIKAEAPLTPEALDATYHTDAPTTYTCNAMYPSSQYHQSEVPKVFAGQPYAAADQVVGGWSCPQAASYVDYGYAQTGVGVGGAAHLQSTV</sequence>
<dbReference type="GO" id="GO:0000981">
    <property type="term" value="F:DNA-binding transcription factor activity, RNA polymerase II-specific"/>
    <property type="evidence" value="ECO:0007669"/>
    <property type="project" value="TreeGrafter"/>
</dbReference>
<keyword evidence="1" id="KW-0479">Metal-binding</keyword>
<dbReference type="GO" id="GO:0008270">
    <property type="term" value="F:zinc ion binding"/>
    <property type="evidence" value="ECO:0007669"/>
    <property type="project" value="UniProtKB-KW"/>
</dbReference>
<dbReference type="InterPro" id="IPR013087">
    <property type="entry name" value="Znf_C2H2_type"/>
</dbReference>
<evidence type="ECO:0000259" key="6">
    <source>
        <dbReference type="PROSITE" id="PS50157"/>
    </source>
</evidence>
<protein>
    <recommendedName>
        <fullName evidence="6">C2H2-type domain-containing protein</fullName>
    </recommendedName>
</protein>
<reference evidence="7" key="1">
    <citation type="submission" date="2023-06" db="EMBL/GenBank/DDBJ databases">
        <authorList>
            <consortium name="Lawrence Berkeley National Laboratory"/>
            <person name="Ahrendt S."/>
            <person name="Sahu N."/>
            <person name="Indic B."/>
            <person name="Wong-Bajracharya J."/>
            <person name="Merenyi Z."/>
            <person name="Ke H.-M."/>
            <person name="Monk M."/>
            <person name="Kocsube S."/>
            <person name="Drula E."/>
            <person name="Lipzen A."/>
            <person name="Balint B."/>
            <person name="Henrissat B."/>
            <person name="Andreopoulos B."/>
            <person name="Martin F.M."/>
            <person name="Harder C.B."/>
            <person name="Rigling D."/>
            <person name="Ford K.L."/>
            <person name="Foster G.D."/>
            <person name="Pangilinan J."/>
            <person name="Papanicolaou A."/>
            <person name="Barry K."/>
            <person name="LaButti K."/>
            <person name="Viragh M."/>
            <person name="Koriabine M."/>
            <person name="Yan M."/>
            <person name="Riley R."/>
            <person name="Champramary S."/>
            <person name="Plett K.L."/>
            <person name="Tsai I.J."/>
            <person name="Slot J."/>
            <person name="Sipos G."/>
            <person name="Plett J."/>
            <person name="Nagy L.G."/>
            <person name="Grigoriev I.V."/>
        </authorList>
    </citation>
    <scope>NUCLEOTIDE SEQUENCE</scope>
    <source>
        <strain evidence="7">ICMP 16352</strain>
    </source>
</reference>
<keyword evidence="3 5" id="KW-0863">Zinc-finger</keyword>
<feature type="domain" description="C2H2-type" evidence="6">
    <location>
        <begin position="76"/>
        <end position="106"/>
    </location>
</feature>
<evidence type="ECO:0000313" key="7">
    <source>
        <dbReference type="EMBL" id="KAK0477876.1"/>
    </source>
</evidence>
<evidence type="ECO:0000256" key="4">
    <source>
        <dbReference type="ARBA" id="ARBA00022833"/>
    </source>
</evidence>
<dbReference type="AlphaFoldDB" id="A0AA39P5W2"/>
<feature type="domain" description="C2H2-type" evidence="6">
    <location>
        <begin position="45"/>
        <end position="75"/>
    </location>
</feature>
<name>A0AA39P5W2_9AGAR</name>
<evidence type="ECO:0000256" key="5">
    <source>
        <dbReference type="PROSITE-ProRule" id="PRU00042"/>
    </source>
</evidence>
<keyword evidence="2" id="KW-0677">Repeat</keyword>
<dbReference type="EMBL" id="JAUEPR010000015">
    <property type="protein sequence ID" value="KAK0477876.1"/>
    <property type="molecule type" value="Genomic_DNA"/>
</dbReference>
<dbReference type="Gene3D" id="3.30.160.60">
    <property type="entry name" value="Classic Zinc Finger"/>
    <property type="match status" value="2"/>
</dbReference>
<evidence type="ECO:0000256" key="1">
    <source>
        <dbReference type="ARBA" id="ARBA00022723"/>
    </source>
</evidence>
<dbReference type="PANTHER" id="PTHR14003">
    <property type="entry name" value="TRANSCRIPTIONAL REPRESSOR PROTEIN YY"/>
    <property type="match status" value="1"/>
</dbReference>
<accession>A0AA39P5W2</accession>
<gene>
    <name evidence="7" type="ORF">IW261DRAFT_1420721</name>
</gene>
<dbReference type="SUPFAM" id="SSF57667">
    <property type="entry name" value="beta-beta-alpha zinc fingers"/>
    <property type="match status" value="1"/>
</dbReference>
<keyword evidence="8" id="KW-1185">Reference proteome</keyword>
<organism evidence="7 8">
    <name type="scientific">Armillaria novae-zelandiae</name>
    <dbReference type="NCBI Taxonomy" id="153914"/>
    <lineage>
        <taxon>Eukaryota</taxon>
        <taxon>Fungi</taxon>
        <taxon>Dikarya</taxon>
        <taxon>Basidiomycota</taxon>
        <taxon>Agaricomycotina</taxon>
        <taxon>Agaricomycetes</taxon>
        <taxon>Agaricomycetidae</taxon>
        <taxon>Agaricales</taxon>
        <taxon>Marasmiineae</taxon>
        <taxon>Physalacriaceae</taxon>
        <taxon>Armillaria</taxon>
    </lineage>
</organism>
<proteinExistence type="predicted"/>